<keyword evidence="1" id="KW-0812">Transmembrane</keyword>
<accession>A0ABV5B0K9</accession>
<protein>
    <submittedName>
        <fullName evidence="2">Uncharacterized protein</fullName>
    </submittedName>
</protein>
<sequence>MNPEISRNHTQRTRKLRPRLRKLAAVVLAALLPGAGHLFMGQFIRGVTFILLLLLDISAMLYVSSAVMRINVPLLVLLGMFIPVLYFYNVYDALQSADYIILHKRKPRRVTIHSQSGQERNRYEVWETGILFSLLLVAGGALMILFRMRPRWLEYFFADYGFYLLAFLLVIIGVLMFVRELGVSLRRGRSSRKGGT</sequence>
<dbReference type="EMBL" id="JBHHMI010000055">
    <property type="protein sequence ID" value="MFB5269999.1"/>
    <property type="molecule type" value="Genomic_DNA"/>
</dbReference>
<evidence type="ECO:0000256" key="1">
    <source>
        <dbReference type="SAM" id="Phobius"/>
    </source>
</evidence>
<comment type="caution">
    <text evidence="2">The sequence shown here is derived from an EMBL/GenBank/DDBJ whole genome shotgun (WGS) entry which is preliminary data.</text>
</comment>
<dbReference type="Proteomes" id="UP001580346">
    <property type="component" value="Unassembled WGS sequence"/>
</dbReference>
<keyword evidence="1" id="KW-1133">Transmembrane helix</keyword>
<keyword evidence="1" id="KW-0472">Membrane</keyword>
<feature type="transmembrane region" description="Helical" evidence="1">
    <location>
        <begin position="160"/>
        <end position="178"/>
    </location>
</feature>
<keyword evidence="3" id="KW-1185">Reference proteome</keyword>
<name>A0ABV5B0K9_9BACL</name>
<feature type="transmembrane region" description="Helical" evidence="1">
    <location>
        <begin position="130"/>
        <end position="148"/>
    </location>
</feature>
<dbReference type="RefSeq" id="WP_375358266.1">
    <property type="nucleotide sequence ID" value="NZ_JBHHMI010000055.1"/>
</dbReference>
<feature type="transmembrane region" description="Helical" evidence="1">
    <location>
        <begin position="70"/>
        <end position="88"/>
    </location>
</feature>
<organism evidence="2 3">
    <name type="scientific">Paenibacillus enshidis</name>
    <dbReference type="NCBI Taxonomy" id="1458439"/>
    <lineage>
        <taxon>Bacteria</taxon>
        <taxon>Bacillati</taxon>
        <taxon>Bacillota</taxon>
        <taxon>Bacilli</taxon>
        <taxon>Bacillales</taxon>
        <taxon>Paenibacillaceae</taxon>
        <taxon>Paenibacillus</taxon>
    </lineage>
</organism>
<proteinExistence type="predicted"/>
<reference evidence="2 3" key="1">
    <citation type="submission" date="2024-09" db="EMBL/GenBank/DDBJ databases">
        <title>Paenibacillus zeirhizospherea sp. nov., isolated from surface of the maize (Zea mays) roots in a horticulture field, Hungary.</title>
        <authorList>
            <person name="Marton D."/>
            <person name="Farkas M."/>
            <person name="Bedics A."/>
            <person name="Toth E."/>
            <person name="Tancsics A."/>
            <person name="Boka K."/>
            <person name="Maroti G."/>
            <person name="Kriszt B."/>
            <person name="Cserhati M."/>
        </authorList>
    </citation>
    <scope>NUCLEOTIDE SEQUENCE [LARGE SCALE GENOMIC DNA]</scope>
    <source>
        <strain evidence="2 3">KCTC 33519</strain>
    </source>
</reference>
<gene>
    <name evidence="2" type="ORF">ACE41H_24900</name>
</gene>
<feature type="transmembrane region" description="Helical" evidence="1">
    <location>
        <begin position="20"/>
        <end position="40"/>
    </location>
</feature>
<evidence type="ECO:0000313" key="2">
    <source>
        <dbReference type="EMBL" id="MFB5269999.1"/>
    </source>
</evidence>
<evidence type="ECO:0000313" key="3">
    <source>
        <dbReference type="Proteomes" id="UP001580346"/>
    </source>
</evidence>